<name>A0A542Y5B2_9MICO</name>
<organism evidence="2 3">
    <name type="scientific">Leucobacter komagatae</name>
    <dbReference type="NCBI Taxonomy" id="55969"/>
    <lineage>
        <taxon>Bacteria</taxon>
        <taxon>Bacillati</taxon>
        <taxon>Actinomycetota</taxon>
        <taxon>Actinomycetes</taxon>
        <taxon>Micrococcales</taxon>
        <taxon>Microbacteriaceae</taxon>
        <taxon>Leucobacter</taxon>
    </lineage>
</organism>
<dbReference type="SUPFAM" id="SSF51735">
    <property type="entry name" value="NAD(P)-binding Rossmann-fold domains"/>
    <property type="match status" value="1"/>
</dbReference>
<comment type="caution">
    <text evidence="2">The sequence shown here is derived from an EMBL/GenBank/DDBJ whole genome shotgun (WGS) entry which is preliminary data.</text>
</comment>
<proteinExistence type="predicted"/>
<dbReference type="RefSeq" id="WP_141886617.1">
    <property type="nucleotide sequence ID" value="NZ_BAAAUY010000010.1"/>
</dbReference>
<dbReference type="CDD" id="cd05243">
    <property type="entry name" value="SDR_a5"/>
    <property type="match status" value="1"/>
</dbReference>
<dbReference type="Gene3D" id="3.40.50.720">
    <property type="entry name" value="NAD(P)-binding Rossmann-like Domain"/>
    <property type="match status" value="1"/>
</dbReference>
<evidence type="ECO:0000259" key="1">
    <source>
        <dbReference type="Pfam" id="PF13460"/>
    </source>
</evidence>
<gene>
    <name evidence="2" type="ORF">FB468_1290</name>
</gene>
<dbReference type="PANTHER" id="PTHR15020:SF50">
    <property type="entry name" value="UPF0659 PROTEIN YMR090W"/>
    <property type="match status" value="1"/>
</dbReference>
<protein>
    <submittedName>
        <fullName evidence="2">Putative NAD(P)-binding protein</fullName>
    </submittedName>
</protein>
<keyword evidence="3" id="KW-1185">Reference proteome</keyword>
<feature type="domain" description="NAD(P)-binding" evidence="1">
    <location>
        <begin position="14"/>
        <end position="199"/>
    </location>
</feature>
<accession>A0A542Y5B2</accession>
<dbReference type="InterPro" id="IPR036291">
    <property type="entry name" value="NAD(P)-bd_dom_sf"/>
</dbReference>
<reference evidence="2 3" key="1">
    <citation type="submission" date="2019-06" db="EMBL/GenBank/DDBJ databases">
        <title>Sequencing the genomes of 1000 actinobacteria strains.</title>
        <authorList>
            <person name="Klenk H.-P."/>
        </authorList>
    </citation>
    <scope>NUCLEOTIDE SEQUENCE [LARGE SCALE GENOMIC DNA]</scope>
    <source>
        <strain evidence="2 3">DSM 8803</strain>
    </source>
</reference>
<dbReference type="OrthoDB" id="4248066at2"/>
<dbReference type="Proteomes" id="UP000319094">
    <property type="component" value="Unassembled WGS sequence"/>
</dbReference>
<sequence>MNEFPPNFTVGMIGGHGQIALKATALLSAAGHRVLSAIRNPNHAADVERAGGEPVVFDLERSSGDELARALGAADTLVFAAGAGPGSGPERKETVDYQGALTTMAAAAELGARVVQISYIGVATAPPESMGVDFAAYQRAKYAADLALEASGLDWVIVRPGTLTNEEGSGRVTVSSQLDRGPVSRDNVAQVLAEVVARPELGSVAFDLLDGDTEIGQAIATLGS</sequence>
<dbReference type="EMBL" id="VFON01000001">
    <property type="protein sequence ID" value="TQL43272.1"/>
    <property type="molecule type" value="Genomic_DNA"/>
</dbReference>
<evidence type="ECO:0000313" key="3">
    <source>
        <dbReference type="Proteomes" id="UP000319094"/>
    </source>
</evidence>
<dbReference type="Pfam" id="PF13460">
    <property type="entry name" value="NAD_binding_10"/>
    <property type="match status" value="1"/>
</dbReference>
<dbReference type="AlphaFoldDB" id="A0A542Y5B2"/>
<dbReference type="PANTHER" id="PTHR15020">
    <property type="entry name" value="FLAVIN REDUCTASE-RELATED"/>
    <property type="match status" value="1"/>
</dbReference>
<dbReference type="InterPro" id="IPR016040">
    <property type="entry name" value="NAD(P)-bd_dom"/>
</dbReference>
<evidence type="ECO:0000313" key="2">
    <source>
        <dbReference type="EMBL" id="TQL43272.1"/>
    </source>
</evidence>